<dbReference type="PANTHER" id="PTHR20861:SF1">
    <property type="entry name" value="HOMOSERINE KINASE"/>
    <property type="match status" value="1"/>
</dbReference>
<evidence type="ECO:0000256" key="6">
    <source>
        <dbReference type="ARBA" id="ARBA00022840"/>
    </source>
</evidence>
<dbReference type="InterPro" id="IPR036554">
    <property type="entry name" value="GHMP_kinase_C_sf"/>
</dbReference>
<keyword evidence="12" id="KW-1185">Reference proteome</keyword>
<sequence length="318" mass="35877">MNPKYRLQIKVPGTSANLGPGFDLLGLAFKIYNTFTFEFGNASEFKSTVKGFDTPPFSEKEDLVLFSYRDYFQRFLENVSPLFYSVKMDLELPMKGGLGSSASAVVAGYCAARFVHQTYFPSIKVPDEGTFLYHLAQLEGHPDNTTPAFIGGFVFSYFADQKLYYFKKKFPQSIHCYFVIPKLEISTHHSRKILPDSYPIEDIIFNMSRIGTWWEFLDSGKPNLLQRALEDKIHTPYRMNSEFLLNPFIQKVKDSVIGYSLSGSGPSVLLYCQRKHSIQVSKKLEIAAADFSGSSGIQCKIARIPVDTVGAVLTPKKI</sequence>
<keyword evidence="4 7" id="KW-0547">Nucleotide-binding</keyword>
<dbReference type="SUPFAM" id="SSF54211">
    <property type="entry name" value="Ribosomal protein S5 domain 2-like"/>
    <property type="match status" value="1"/>
</dbReference>
<keyword evidence="7" id="KW-0963">Cytoplasm</keyword>
<comment type="pathway">
    <text evidence="7">Amino-acid biosynthesis; L-threonine biosynthesis; L-threonine from L-aspartate: step 4/5.</text>
</comment>
<dbReference type="PANTHER" id="PTHR20861">
    <property type="entry name" value="HOMOSERINE/4-DIPHOSPHOCYTIDYL-2-C-METHYL-D-ERYTHRITOL KINASE"/>
    <property type="match status" value="1"/>
</dbReference>
<dbReference type="Proteomes" id="UP000231962">
    <property type="component" value="Unassembled WGS sequence"/>
</dbReference>
<keyword evidence="2 7" id="KW-0808">Transferase</keyword>
<keyword evidence="1 7" id="KW-0028">Amino-acid biosynthesis</keyword>
<evidence type="ECO:0000313" key="12">
    <source>
        <dbReference type="Proteomes" id="UP000231962"/>
    </source>
</evidence>
<dbReference type="EC" id="2.7.1.39" evidence="7 8"/>
<dbReference type="Gene3D" id="3.30.230.10">
    <property type="match status" value="1"/>
</dbReference>
<evidence type="ECO:0000256" key="7">
    <source>
        <dbReference type="HAMAP-Rule" id="MF_00384"/>
    </source>
</evidence>
<keyword evidence="6 7" id="KW-0067">ATP-binding</keyword>
<dbReference type="UniPathway" id="UPA00050">
    <property type="reaction ID" value="UER00064"/>
</dbReference>
<dbReference type="Pfam" id="PF00288">
    <property type="entry name" value="GHMP_kinases_N"/>
    <property type="match status" value="1"/>
</dbReference>
<dbReference type="Gene3D" id="3.30.70.890">
    <property type="entry name" value="GHMP kinase, C-terminal domain"/>
    <property type="match status" value="1"/>
</dbReference>
<evidence type="ECO:0000313" key="13">
    <source>
        <dbReference type="Proteomes" id="UP000231990"/>
    </source>
</evidence>
<feature type="domain" description="GHMP kinase N-terminal" evidence="9">
    <location>
        <begin position="83"/>
        <end position="152"/>
    </location>
</feature>
<feature type="binding site" evidence="7">
    <location>
        <begin position="93"/>
        <end position="103"/>
    </location>
    <ligand>
        <name>ATP</name>
        <dbReference type="ChEBI" id="CHEBI:30616"/>
    </ligand>
</feature>
<dbReference type="GO" id="GO:0009088">
    <property type="term" value="P:threonine biosynthetic process"/>
    <property type="evidence" value="ECO:0007669"/>
    <property type="project" value="UniProtKB-UniRule"/>
</dbReference>
<evidence type="ECO:0000256" key="3">
    <source>
        <dbReference type="ARBA" id="ARBA00022697"/>
    </source>
</evidence>
<comment type="function">
    <text evidence="7">Catalyzes the ATP-dependent phosphorylation of L-homoserine to L-homoserine phosphate.</text>
</comment>
<dbReference type="NCBIfam" id="TIGR00191">
    <property type="entry name" value="thrB"/>
    <property type="match status" value="1"/>
</dbReference>
<dbReference type="AlphaFoldDB" id="A0A2M9ZJK6"/>
<gene>
    <name evidence="7 11" type="primary">thrB</name>
    <name evidence="10" type="ORF">CH360_15490</name>
    <name evidence="11" type="ORF">CH373_15035</name>
</gene>
<comment type="similarity">
    <text evidence="7">Belongs to the GHMP kinase family. Homoserine kinase subfamily.</text>
</comment>
<evidence type="ECO:0000256" key="1">
    <source>
        <dbReference type="ARBA" id="ARBA00022605"/>
    </source>
</evidence>
<comment type="catalytic activity">
    <reaction evidence="7">
        <text>L-homoserine + ATP = O-phospho-L-homoserine + ADP + H(+)</text>
        <dbReference type="Rhea" id="RHEA:13985"/>
        <dbReference type="ChEBI" id="CHEBI:15378"/>
        <dbReference type="ChEBI" id="CHEBI:30616"/>
        <dbReference type="ChEBI" id="CHEBI:57476"/>
        <dbReference type="ChEBI" id="CHEBI:57590"/>
        <dbReference type="ChEBI" id="CHEBI:456216"/>
        <dbReference type="EC" id="2.7.1.39"/>
    </reaction>
</comment>
<evidence type="ECO:0000259" key="9">
    <source>
        <dbReference type="Pfam" id="PF00288"/>
    </source>
</evidence>
<accession>A0A2M9ZJK6</accession>
<dbReference type="GO" id="GO:0004413">
    <property type="term" value="F:homoserine kinase activity"/>
    <property type="evidence" value="ECO:0007669"/>
    <property type="project" value="UniProtKB-UniRule"/>
</dbReference>
<reference evidence="12 13" key="1">
    <citation type="submission" date="2017-07" db="EMBL/GenBank/DDBJ databases">
        <title>Leptospira spp. isolated from tropical soils.</title>
        <authorList>
            <person name="Thibeaux R."/>
            <person name="Iraola G."/>
            <person name="Ferres I."/>
            <person name="Bierque E."/>
            <person name="Girault D."/>
            <person name="Soupe-Gilbert M.-E."/>
            <person name="Picardeau M."/>
            <person name="Goarant C."/>
        </authorList>
    </citation>
    <scope>NUCLEOTIDE SEQUENCE [LARGE SCALE GENOMIC DNA]</scope>
    <source>
        <strain evidence="11 13">FH1-B-B1</strain>
        <strain evidence="10 12">FH1-B-C1</strain>
    </source>
</reference>
<dbReference type="Proteomes" id="UP000231990">
    <property type="component" value="Unassembled WGS sequence"/>
</dbReference>
<evidence type="ECO:0000256" key="4">
    <source>
        <dbReference type="ARBA" id="ARBA00022741"/>
    </source>
</evidence>
<evidence type="ECO:0000313" key="11">
    <source>
        <dbReference type="EMBL" id="PJZ72238.1"/>
    </source>
</evidence>
<dbReference type="PRINTS" id="PR00958">
    <property type="entry name" value="HOMSERKINASE"/>
</dbReference>
<keyword evidence="5 7" id="KW-0418">Kinase</keyword>
<dbReference type="OrthoDB" id="9769912at2"/>
<dbReference type="EMBL" id="NPDY01000019">
    <property type="protein sequence ID" value="PJZ68583.1"/>
    <property type="molecule type" value="Genomic_DNA"/>
</dbReference>
<name>A0A2M9ZJK6_9LEPT</name>
<organism evidence="11 13">
    <name type="scientific">Leptospira perolatii</name>
    <dbReference type="NCBI Taxonomy" id="2023191"/>
    <lineage>
        <taxon>Bacteria</taxon>
        <taxon>Pseudomonadati</taxon>
        <taxon>Spirochaetota</taxon>
        <taxon>Spirochaetia</taxon>
        <taxon>Leptospirales</taxon>
        <taxon>Leptospiraceae</taxon>
        <taxon>Leptospira</taxon>
    </lineage>
</organism>
<dbReference type="InterPro" id="IPR006204">
    <property type="entry name" value="GHMP_kinase_N_dom"/>
</dbReference>
<dbReference type="RefSeq" id="WP_100714962.1">
    <property type="nucleotide sequence ID" value="NZ_NPDY01000019.1"/>
</dbReference>
<evidence type="ECO:0000256" key="5">
    <source>
        <dbReference type="ARBA" id="ARBA00022777"/>
    </source>
</evidence>
<keyword evidence="3 7" id="KW-0791">Threonine biosynthesis</keyword>
<dbReference type="PIRSF" id="PIRSF000676">
    <property type="entry name" value="Homoser_kin"/>
    <property type="match status" value="1"/>
</dbReference>
<evidence type="ECO:0000256" key="2">
    <source>
        <dbReference type="ARBA" id="ARBA00022679"/>
    </source>
</evidence>
<comment type="subcellular location">
    <subcellularLocation>
        <location evidence="7">Cytoplasm</location>
    </subcellularLocation>
</comment>
<proteinExistence type="inferred from homology"/>
<dbReference type="HAMAP" id="MF_00384">
    <property type="entry name" value="Homoser_kinase"/>
    <property type="match status" value="1"/>
</dbReference>
<dbReference type="EMBL" id="NPDZ01000011">
    <property type="protein sequence ID" value="PJZ72238.1"/>
    <property type="molecule type" value="Genomic_DNA"/>
</dbReference>
<dbReference type="InterPro" id="IPR000870">
    <property type="entry name" value="Homoserine_kinase"/>
</dbReference>
<evidence type="ECO:0000256" key="8">
    <source>
        <dbReference type="NCBIfam" id="TIGR00191"/>
    </source>
</evidence>
<dbReference type="InterPro" id="IPR014721">
    <property type="entry name" value="Ribsml_uS5_D2-typ_fold_subgr"/>
</dbReference>
<dbReference type="SUPFAM" id="SSF55060">
    <property type="entry name" value="GHMP Kinase, C-terminal domain"/>
    <property type="match status" value="1"/>
</dbReference>
<comment type="caution">
    <text evidence="11">The sequence shown here is derived from an EMBL/GenBank/DDBJ whole genome shotgun (WGS) entry which is preliminary data.</text>
</comment>
<dbReference type="GO" id="GO:0005524">
    <property type="term" value="F:ATP binding"/>
    <property type="evidence" value="ECO:0007669"/>
    <property type="project" value="UniProtKB-UniRule"/>
</dbReference>
<dbReference type="GO" id="GO:0005737">
    <property type="term" value="C:cytoplasm"/>
    <property type="evidence" value="ECO:0007669"/>
    <property type="project" value="UniProtKB-SubCell"/>
</dbReference>
<evidence type="ECO:0000313" key="10">
    <source>
        <dbReference type="EMBL" id="PJZ68583.1"/>
    </source>
</evidence>
<protein>
    <recommendedName>
        <fullName evidence="7 8">Homoserine kinase</fullName>
        <shortName evidence="7">HK</shortName>
        <shortName evidence="7">HSK</shortName>
        <ecNumber evidence="7 8">2.7.1.39</ecNumber>
    </recommendedName>
</protein>
<dbReference type="InterPro" id="IPR020568">
    <property type="entry name" value="Ribosomal_Su5_D2-typ_SF"/>
</dbReference>